<keyword evidence="2" id="KW-0131">Cell cycle</keyword>
<keyword evidence="2" id="KW-0159">Chromosome partition</keyword>
<keyword evidence="2" id="KW-0963">Cytoplasm</keyword>
<accession>A0A2Z5UV17</accession>
<dbReference type="GO" id="GO:0006260">
    <property type="term" value="P:DNA replication"/>
    <property type="evidence" value="ECO:0007669"/>
    <property type="project" value="UniProtKB-UniRule"/>
</dbReference>
<evidence type="ECO:0000256" key="1">
    <source>
        <dbReference type="ARBA" id="ARBA00044777"/>
    </source>
</evidence>
<dbReference type="GO" id="GO:0051301">
    <property type="term" value="P:cell division"/>
    <property type="evidence" value="ECO:0007669"/>
    <property type="project" value="UniProtKB-KW"/>
</dbReference>
<protein>
    <recommendedName>
        <fullName evidence="1 2">Segregation and condensation protein A</fullName>
    </recommendedName>
</protein>
<name>A0A2Z5UV17_9COXI</name>
<comment type="function">
    <text evidence="2">Participates in chromosomal partition during cell division. May act via the formation of a condensin-like complex containing Smc and ScpB that pull DNA away from mid-cell into both cell halves.</text>
</comment>
<keyword evidence="2" id="KW-0132">Cell division</keyword>
<dbReference type="EMBL" id="AP018005">
    <property type="protein sequence ID" value="BBB14905.1"/>
    <property type="molecule type" value="Genomic_DNA"/>
</dbReference>
<dbReference type="Gene3D" id="1.10.10.580">
    <property type="entry name" value="Structural maintenance of chromosome 1. Chain E"/>
    <property type="match status" value="1"/>
</dbReference>
<dbReference type="PANTHER" id="PTHR33969">
    <property type="entry name" value="SEGREGATION AND CONDENSATION PROTEIN A"/>
    <property type="match status" value="1"/>
</dbReference>
<dbReference type="HAMAP" id="MF_01805">
    <property type="entry name" value="ScpA"/>
    <property type="match status" value="1"/>
</dbReference>
<dbReference type="Proteomes" id="UP000282483">
    <property type="component" value="Chromosome"/>
</dbReference>
<evidence type="ECO:0000313" key="3">
    <source>
        <dbReference type="EMBL" id="BBB14905.1"/>
    </source>
</evidence>
<evidence type="ECO:0000313" key="4">
    <source>
        <dbReference type="Proteomes" id="UP000282483"/>
    </source>
</evidence>
<keyword evidence="4" id="KW-1185">Reference proteome</keyword>
<dbReference type="InterPro" id="IPR023093">
    <property type="entry name" value="ScpA-like_C"/>
</dbReference>
<dbReference type="Pfam" id="PF02616">
    <property type="entry name" value="SMC_ScpA"/>
    <property type="match status" value="1"/>
</dbReference>
<reference evidence="3 4" key="1">
    <citation type="submission" date="2017-03" db="EMBL/GenBank/DDBJ databases">
        <title>The genome sequence of Candidatus Rickettsiella viridis.</title>
        <authorList>
            <person name="Nikoh N."/>
            <person name="Tsuchida T."/>
            <person name="Yamaguchi K."/>
            <person name="Maeda T."/>
            <person name="Shigenobu S."/>
            <person name="Fukatsu T."/>
        </authorList>
    </citation>
    <scope>NUCLEOTIDE SEQUENCE [LARGE SCALE GENOMIC DNA]</scope>
    <source>
        <strain evidence="3 4">Ap-RA04</strain>
    </source>
</reference>
<dbReference type="InterPro" id="IPR003768">
    <property type="entry name" value="ScpA"/>
</dbReference>
<dbReference type="KEGG" id="rvi:RVIR1_03910"/>
<dbReference type="RefSeq" id="WP_126322415.1">
    <property type="nucleotide sequence ID" value="NZ_AP018005.1"/>
</dbReference>
<dbReference type="PANTHER" id="PTHR33969:SF2">
    <property type="entry name" value="SEGREGATION AND CONDENSATION PROTEIN A"/>
    <property type="match status" value="1"/>
</dbReference>
<sequence>MTEDTPSTTAVSAPVATVRGQPFVQLPSDLYIPPQALEILLETFSGPLDLLLYLIKKQNFDILDIPVAEVTRQYMHYIELMQVLEIELATEYLVMAAVLTEIKSRLLLPKPVLPQSADEADPRAELIRRLQEYEQIKQAAYELDQLPRQGRDIFLAMAQAELGALPRCDDETRPPLDLEDLVAALQSVLTRAALTTHHAIAQEPLSIRERMSQILHRLSTENRVEFTGFFTPNEGRMGVVVTFIALLELWRQALIELIQTKPYAEIEVRTR</sequence>
<comment type="similarity">
    <text evidence="2">Belongs to the ScpA family.</text>
</comment>
<gene>
    <name evidence="2 3" type="primary">scpA</name>
    <name evidence="3" type="ORF">RVIR1_03910</name>
</gene>
<dbReference type="OrthoDB" id="9811016at2"/>
<dbReference type="GO" id="GO:0007059">
    <property type="term" value="P:chromosome segregation"/>
    <property type="evidence" value="ECO:0007669"/>
    <property type="project" value="UniProtKB-UniRule"/>
</dbReference>
<organism evidence="3 4">
    <name type="scientific">Candidatus Rickettsiella viridis</name>
    <dbReference type="NCBI Taxonomy" id="676208"/>
    <lineage>
        <taxon>Bacteria</taxon>
        <taxon>Pseudomonadati</taxon>
        <taxon>Pseudomonadota</taxon>
        <taxon>Gammaproteobacteria</taxon>
        <taxon>Legionellales</taxon>
        <taxon>Coxiellaceae</taxon>
        <taxon>Rickettsiella</taxon>
    </lineage>
</organism>
<proteinExistence type="inferred from homology"/>
<dbReference type="GO" id="GO:0005737">
    <property type="term" value="C:cytoplasm"/>
    <property type="evidence" value="ECO:0007669"/>
    <property type="project" value="UniProtKB-SubCell"/>
</dbReference>
<evidence type="ECO:0000256" key="2">
    <source>
        <dbReference type="HAMAP-Rule" id="MF_01805"/>
    </source>
</evidence>
<dbReference type="Gene3D" id="6.10.250.2410">
    <property type="match status" value="1"/>
</dbReference>
<comment type="subcellular location">
    <subcellularLocation>
        <location evidence="2">Cytoplasm</location>
    </subcellularLocation>
    <text evidence="2">Associated with two foci at the outer edges of the nucleoid region in young cells, and at four foci within both cell halves in older cells.</text>
</comment>
<dbReference type="AlphaFoldDB" id="A0A2Z5UV17"/>
<comment type="subunit">
    <text evidence="2">Component of a cohesin-like complex composed of ScpA, ScpB and the Smc homodimer, in which ScpA and ScpB bind to the head domain of Smc. The presence of the three proteins is required for the association of the complex with DNA.</text>
</comment>